<evidence type="ECO:0000256" key="1">
    <source>
        <dbReference type="ARBA" id="ARBA00022737"/>
    </source>
</evidence>
<proteinExistence type="predicted"/>
<dbReference type="PANTHER" id="PTHR45614:SF274">
    <property type="entry name" value="MYB-LIKE DNA-BINDING PROTEIN"/>
    <property type="match status" value="1"/>
</dbReference>
<keyword evidence="2" id="KW-0238">DNA-binding</keyword>
<evidence type="ECO:0000256" key="3">
    <source>
        <dbReference type="SAM" id="MobiDB-lite"/>
    </source>
</evidence>
<evidence type="ECO:0000259" key="4">
    <source>
        <dbReference type="PROSITE" id="PS50090"/>
    </source>
</evidence>
<evidence type="ECO:0008006" key="8">
    <source>
        <dbReference type="Google" id="ProtNLM"/>
    </source>
</evidence>
<feature type="domain" description="Myb-like" evidence="4">
    <location>
        <begin position="1"/>
        <end position="57"/>
    </location>
</feature>
<dbReference type="GO" id="GO:0005634">
    <property type="term" value="C:nucleus"/>
    <property type="evidence" value="ECO:0007669"/>
    <property type="project" value="TreeGrafter"/>
</dbReference>
<dbReference type="AlphaFoldDB" id="A0AAU9K703"/>
<comment type="caution">
    <text evidence="6">The sequence shown here is derived from an EMBL/GenBank/DDBJ whole genome shotgun (WGS) entry which is preliminary data.</text>
</comment>
<accession>A0AAU9K703</accession>
<dbReference type="InterPro" id="IPR017930">
    <property type="entry name" value="Myb_dom"/>
</dbReference>
<feature type="region of interest" description="Disordered" evidence="3">
    <location>
        <begin position="227"/>
        <end position="255"/>
    </location>
</feature>
<dbReference type="PROSITE" id="PS51294">
    <property type="entry name" value="HTH_MYB"/>
    <property type="match status" value="2"/>
</dbReference>
<reference evidence="6" key="1">
    <citation type="submission" date="2021-09" db="EMBL/GenBank/DDBJ databases">
        <authorList>
            <consortium name="AG Swart"/>
            <person name="Singh M."/>
            <person name="Singh A."/>
            <person name="Seah K."/>
            <person name="Emmerich C."/>
        </authorList>
    </citation>
    <scope>NUCLEOTIDE SEQUENCE</scope>
    <source>
        <strain evidence="6">ATCC30299</strain>
    </source>
</reference>
<dbReference type="InterPro" id="IPR050560">
    <property type="entry name" value="MYB_TF"/>
</dbReference>
<dbReference type="InterPro" id="IPR009057">
    <property type="entry name" value="Homeodomain-like_sf"/>
</dbReference>
<evidence type="ECO:0000256" key="2">
    <source>
        <dbReference type="ARBA" id="ARBA00023125"/>
    </source>
</evidence>
<feature type="compositionally biased region" description="Low complexity" evidence="3">
    <location>
        <begin position="235"/>
        <end position="244"/>
    </location>
</feature>
<dbReference type="Gene3D" id="1.10.10.60">
    <property type="entry name" value="Homeodomain-like"/>
    <property type="match status" value="2"/>
</dbReference>
<feature type="domain" description="HTH myb-type" evidence="5">
    <location>
        <begin position="1"/>
        <end position="61"/>
    </location>
</feature>
<evidence type="ECO:0000259" key="5">
    <source>
        <dbReference type="PROSITE" id="PS51294"/>
    </source>
</evidence>
<dbReference type="SUPFAM" id="SSF46689">
    <property type="entry name" value="Homeodomain-like"/>
    <property type="match status" value="1"/>
</dbReference>
<dbReference type="SMART" id="SM00717">
    <property type="entry name" value="SANT"/>
    <property type="match status" value="2"/>
</dbReference>
<dbReference type="PROSITE" id="PS50090">
    <property type="entry name" value="MYB_LIKE"/>
    <property type="match status" value="2"/>
</dbReference>
<feature type="region of interest" description="Disordered" evidence="3">
    <location>
        <begin position="178"/>
        <end position="209"/>
    </location>
</feature>
<sequence length="357" mass="41322">MSTERKAWTQDEDDAIRALVEEYGVKHWTQISQYLQERYGIKGRSGKQCRERWHNHIDPQISKDTWSKEEEDIIFQYQKLYGNRWSEIAKHLPGRSDNGIKNHFYSTIRKNLRRHNRKRPQNERITGSVKQLLQDQEILDVIMAYSHHDTIAKIPLKTEPAMLRRSERLSLKKEIIEEEKESEEEKLTEPIPVPQPTPNSMKKKPNISIDPIQEDLPNILISIYEQSSDEKSKSSKGNSPSKISEPVGNCESNTPHSIITPTAFLRSPFRQQKIFNFGEDVTANFNFDGFNVQELTENIQKSEIAGYGLADGFNNWKTDYLKYEAFGQNPSPQARSFVLPPFSPMDSFKHSISPRSG</sequence>
<evidence type="ECO:0000313" key="7">
    <source>
        <dbReference type="Proteomes" id="UP001162131"/>
    </source>
</evidence>
<gene>
    <name evidence="6" type="ORF">BSTOLATCC_MIC62390</name>
</gene>
<dbReference type="CDD" id="cd00167">
    <property type="entry name" value="SANT"/>
    <property type="match status" value="2"/>
</dbReference>
<organism evidence="6 7">
    <name type="scientific">Blepharisma stoltei</name>
    <dbReference type="NCBI Taxonomy" id="1481888"/>
    <lineage>
        <taxon>Eukaryota</taxon>
        <taxon>Sar</taxon>
        <taxon>Alveolata</taxon>
        <taxon>Ciliophora</taxon>
        <taxon>Postciliodesmatophora</taxon>
        <taxon>Heterotrichea</taxon>
        <taxon>Heterotrichida</taxon>
        <taxon>Blepharismidae</taxon>
        <taxon>Blepharisma</taxon>
    </lineage>
</organism>
<dbReference type="Pfam" id="PF13921">
    <property type="entry name" value="Myb_DNA-bind_6"/>
    <property type="match status" value="1"/>
</dbReference>
<name>A0AAU9K703_9CILI</name>
<dbReference type="EMBL" id="CAJZBQ010000060">
    <property type="protein sequence ID" value="CAG9334805.1"/>
    <property type="molecule type" value="Genomic_DNA"/>
</dbReference>
<dbReference type="Proteomes" id="UP001162131">
    <property type="component" value="Unassembled WGS sequence"/>
</dbReference>
<protein>
    <recommendedName>
        <fullName evidence="8">Myb-like DNA-binding domain containing protein</fullName>
    </recommendedName>
</protein>
<keyword evidence="1" id="KW-0677">Repeat</keyword>
<keyword evidence="7" id="KW-1185">Reference proteome</keyword>
<feature type="domain" description="Myb-like" evidence="4">
    <location>
        <begin position="58"/>
        <end position="108"/>
    </location>
</feature>
<dbReference type="PANTHER" id="PTHR45614">
    <property type="entry name" value="MYB PROTEIN-RELATED"/>
    <property type="match status" value="1"/>
</dbReference>
<dbReference type="GO" id="GO:0000981">
    <property type="term" value="F:DNA-binding transcription factor activity, RNA polymerase II-specific"/>
    <property type="evidence" value="ECO:0007669"/>
    <property type="project" value="TreeGrafter"/>
</dbReference>
<feature type="domain" description="HTH myb-type" evidence="5">
    <location>
        <begin position="63"/>
        <end position="112"/>
    </location>
</feature>
<dbReference type="FunFam" id="1.10.10.60:FF:000010">
    <property type="entry name" value="Transcriptional activator Myb isoform A"/>
    <property type="match status" value="1"/>
</dbReference>
<evidence type="ECO:0000313" key="6">
    <source>
        <dbReference type="EMBL" id="CAG9334805.1"/>
    </source>
</evidence>
<dbReference type="GO" id="GO:0000978">
    <property type="term" value="F:RNA polymerase II cis-regulatory region sequence-specific DNA binding"/>
    <property type="evidence" value="ECO:0007669"/>
    <property type="project" value="TreeGrafter"/>
</dbReference>
<dbReference type="InterPro" id="IPR001005">
    <property type="entry name" value="SANT/Myb"/>
</dbReference>